<feature type="transmembrane region" description="Helical" evidence="1">
    <location>
        <begin position="252"/>
        <end position="273"/>
    </location>
</feature>
<protein>
    <submittedName>
        <fullName evidence="2">HupE/UreJ family protein</fullName>
    </submittedName>
</protein>
<dbReference type="Proteomes" id="UP000627446">
    <property type="component" value="Unassembled WGS sequence"/>
</dbReference>
<keyword evidence="1" id="KW-0812">Transmembrane</keyword>
<evidence type="ECO:0000256" key="1">
    <source>
        <dbReference type="SAM" id="Phobius"/>
    </source>
</evidence>
<feature type="transmembrane region" description="Helical" evidence="1">
    <location>
        <begin position="166"/>
        <end position="187"/>
    </location>
</feature>
<feature type="transmembrane region" description="Helical" evidence="1">
    <location>
        <begin position="222"/>
        <end position="240"/>
    </location>
</feature>
<comment type="caution">
    <text evidence="2">The sequence shown here is derived from an EMBL/GenBank/DDBJ whole genome shotgun (WGS) entry which is preliminary data.</text>
</comment>
<dbReference type="RefSeq" id="WP_186917973.1">
    <property type="nucleotide sequence ID" value="NZ_JACOFZ010000013.1"/>
</dbReference>
<keyword evidence="1" id="KW-1133">Transmembrane helix</keyword>
<sequence length="339" mass="37766">MPAQQGSINIQGTSAFVAIALPVSALKQGDQNGDGKLSPLEASVYQSAIAQQVGERVQLFDGTQAGTIDFIQINAESEDKHSQENIGNTNDGARFFLVLIKFSFTTAPQALEIKANFFGKRTGEQQLTIKAIRDAEQEIVILRPGHLQHRFFREPHQVLVDFINTGLHHILTGWDHLAFLLSIVAVAATWRHMLLVTTAFTLAHSATFILSLMDVIPTSTQWYEPAIAASIVFMASLNLIKKELPSNFRLIAVFFCGLFHGLGFASSISDMVINSHHRWWSLIGFNLGIELGQLLFIGLCISVFWMLKHLQNEQEKTPLYYRGANAFALVIGVYFLFQF</sequence>
<feature type="transmembrane region" description="Helical" evidence="1">
    <location>
        <begin position="319"/>
        <end position="337"/>
    </location>
</feature>
<keyword evidence="1" id="KW-0472">Membrane</keyword>
<dbReference type="AlphaFoldDB" id="A0A923KQU8"/>
<evidence type="ECO:0000313" key="3">
    <source>
        <dbReference type="Proteomes" id="UP000627446"/>
    </source>
</evidence>
<name>A0A923KQU8_9BURK</name>
<keyword evidence="3" id="KW-1185">Reference proteome</keyword>
<dbReference type="InterPro" id="IPR032809">
    <property type="entry name" value="Put_HupE_UreJ"/>
</dbReference>
<feature type="transmembrane region" description="Helical" evidence="1">
    <location>
        <begin position="279"/>
        <end position="307"/>
    </location>
</feature>
<accession>A0A923KQU8</accession>
<gene>
    <name evidence="2" type="ORF">H8K36_18320</name>
</gene>
<evidence type="ECO:0000313" key="2">
    <source>
        <dbReference type="EMBL" id="MBC3883353.1"/>
    </source>
</evidence>
<dbReference type="EMBL" id="JACOFZ010000013">
    <property type="protein sequence ID" value="MBC3883353.1"/>
    <property type="molecule type" value="Genomic_DNA"/>
</dbReference>
<dbReference type="Pfam" id="PF13795">
    <property type="entry name" value="HupE_UreJ_2"/>
    <property type="match status" value="1"/>
</dbReference>
<proteinExistence type="predicted"/>
<organism evidence="2 3">
    <name type="scientific">Undibacterium nitidum</name>
    <dbReference type="NCBI Taxonomy" id="2762298"/>
    <lineage>
        <taxon>Bacteria</taxon>
        <taxon>Pseudomonadati</taxon>
        <taxon>Pseudomonadota</taxon>
        <taxon>Betaproteobacteria</taxon>
        <taxon>Burkholderiales</taxon>
        <taxon>Oxalobacteraceae</taxon>
        <taxon>Undibacterium</taxon>
    </lineage>
</organism>
<reference evidence="2" key="1">
    <citation type="submission" date="2020-08" db="EMBL/GenBank/DDBJ databases">
        <title>Novel species isolated from subtropical streams in China.</title>
        <authorList>
            <person name="Lu H."/>
        </authorList>
    </citation>
    <scope>NUCLEOTIDE SEQUENCE</scope>
    <source>
        <strain evidence="2">LX22W</strain>
    </source>
</reference>
<feature type="transmembrane region" description="Helical" evidence="1">
    <location>
        <begin position="194"/>
        <end position="216"/>
    </location>
</feature>